<dbReference type="PROSITE" id="PS51292">
    <property type="entry name" value="ZF_RING_CH"/>
    <property type="match status" value="1"/>
</dbReference>
<feature type="domain" description="RING-CH-type" evidence="5">
    <location>
        <begin position="181"/>
        <end position="242"/>
    </location>
</feature>
<evidence type="ECO:0000256" key="2">
    <source>
        <dbReference type="ARBA" id="ARBA00022771"/>
    </source>
</evidence>
<dbReference type="PANTHER" id="PTHR46158">
    <property type="entry name" value="OS02G0165000 PROTEIN"/>
    <property type="match status" value="1"/>
</dbReference>
<dbReference type="Gene3D" id="3.30.40.10">
    <property type="entry name" value="Zinc/RING finger domain, C3HC4 (zinc finger)"/>
    <property type="match status" value="1"/>
</dbReference>
<feature type="transmembrane region" description="Helical" evidence="4">
    <location>
        <begin position="332"/>
        <end position="352"/>
    </location>
</feature>
<feature type="transmembrane region" description="Helical" evidence="4">
    <location>
        <begin position="395"/>
        <end position="412"/>
    </location>
</feature>
<feature type="transmembrane region" description="Helical" evidence="4">
    <location>
        <begin position="271"/>
        <end position="292"/>
    </location>
</feature>
<dbReference type="CDD" id="cd16495">
    <property type="entry name" value="RING_CH-C4HC3_MARCH"/>
    <property type="match status" value="1"/>
</dbReference>
<keyword evidence="1" id="KW-0479">Metal-binding</keyword>
<keyword evidence="4" id="KW-0812">Transmembrane</keyword>
<name>A0AAD5P133_ACENE</name>
<evidence type="ECO:0000313" key="7">
    <source>
        <dbReference type="Proteomes" id="UP001064489"/>
    </source>
</evidence>
<keyword evidence="4" id="KW-1133">Transmembrane helix</keyword>
<dbReference type="InterPro" id="IPR011016">
    <property type="entry name" value="Znf_RING-CH"/>
</dbReference>
<reference evidence="6" key="1">
    <citation type="journal article" date="2022" name="Plant J.">
        <title>Strategies of tolerance reflected in two North American maple genomes.</title>
        <authorList>
            <person name="McEvoy S.L."/>
            <person name="Sezen U.U."/>
            <person name="Trouern-Trend A."/>
            <person name="McMahon S.M."/>
            <person name="Schaberg P.G."/>
            <person name="Yang J."/>
            <person name="Wegrzyn J.L."/>
            <person name="Swenson N.G."/>
        </authorList>
    </citation>
    <scope>NUCLEOTIDE SEQUENCE</scope>
    <source>
        <strain evidence="6">91603</strain>
    </source>
</reference>
<reference evidence="6" key="2">
    <citation type="submission" date="2023-02" db="EMBL/GenBank/DDBJ databases">
        <authorList>
            <person name="Swenson N.G."/>
            <person name="Wegrzyn J.L."/>
            <person name="Mcevoy S.L."/>
        </authorList>
    </citation>
    <scope>NUCLEOTIDE SEQUENCE</scope>
    <source>
        <strain evidence="6">91603</strain>
        <tissue evidence="6">Leaf</tissue>
    </source>
</reference>
<dbReference type="Pfam" id="PF12906">
    <property type="entry name" value="RINGv"/>
    <property type="match status" value="1"/>
</dbReference>
<dbReference type="SMART" id="SM00744">
    <property type="entry name" value="RINGv"/>
    <property type="match status" value="1"/>
</dbReference>
<accession>A0AAD5P133</accession>
<gene>
    <name evidence="6" type="ORF">LWI28_018714</name>
</gene>
<dbReference type="PANTHER" id="PTHR46158:SF11">
    <property type="entry name" value="ZINC FINGER PROTEIN"/>
    <property type="match status" value="1"/>
</dbReference>
<organism evidence="6 7">
    <name type="scientific">Acer negundo</name>
    <name type="common">Box elder</name>
    <dbReference type="NCBI Taxonomy" id="4023"/>
    <lineage>
        <taxon>Eukaryota</taxon>
        <taxon>Viridiplantae</taxon>
        <taxon>Streptophyta</taxon>
        <taxon>Embryophyta</taxon>
        <taxon>Tracheophyta</taxon>
        <taxon>Spermatophyta</taxon>
        <taxon>Magnoliopsida</taxon>
        <taxon>eudicotyledons</taxon>
        <taxon>Gunneridae</taxon>
        <taxon>Pentapetalae</taxon>
        <taxon>rosids</taxon>
        <taxon>malvids</taxon>
        <taxon>Sapindales</taxon>
        <taxon>Sapindaceae</taxon>
        <taxon>Hippocastanoideae</taxon>
        <taxon>Acereae</taxon>
        <taxon>Acer</taxon>
    </lineage>
</organism>
<dbReference type="GO" id="GO:0008270">
    <property type="term" value="F:zinc ion binding"/>
    <property type="evidence" value="ECO:0007669"/>
    <property type="project" value="UniProtKB-KW"/>
</dbReference>
<keyword evidence="2" id="KW-0863">Zinc-finger</keyword>
<proteinExistence type="predicted"/>
<evidence type="ECO:0000256" key="3">
    <source>
        <dbReference type="ARBA" id="ARBA00022833"/>
    </source>
</evidence>
<evidence type="ECO:0000259" key="5">
    <source>
        <dbReference type="PROSITE" id="PS51292"/>
    </source>
</evidence>
<feature type="transmembrane region" description="Helical" evidence="4">
    <location>
        <begin position="304"/>
        <end position="326"/>
    </location>
</feature>
<keyword evidence="4" id="KW-0472">Membrane</keyword>
<evidence type="ECO:0000313" key="6">
    <source>
        <dbReference type="EMBL" id="KAI9195850.1"/>
    </source>
</evidence>
<dbReference type="InterPro" id="IPR013083">
    <property type="entry name" value="Znf_RING/FYVE/PHD"/>
</dbReference>
<feature type="transmembrane region" description="Helical" evidence="4">
    <location>
        <begin position="359"/>
        <end position="383"/>
    </location>
</feature>
<keyword evidence="3" id="KW-0862">Zinc</keyword>
<dbReference type="SUPFAM" id="SSF57850">
    <property type="entry name" value="RING/U-box"/>
    <property type="match status" value="1"/>
</dbReference>
<dbReference type="Proteomes" id="UP001064489">
    <property type="component" value="Chromosome 1"/>
</dbReference>
<evidence type="ECO:0000256" key="1">
    <source>
        <dbReference type="ARBA" id="ARBA00022723"/>
    </source>
</evidence>
<dbReference type="AlphaFoldDB" id="A0AAD5P133"/>
<evidence type="ECO:0000256" key="4">
    <source>
        <dbReference type="SAM" id="Phobius"/>
    </source>
</evidence>
<sequence>MQSTQAAATNGAVGVSSHQVDIQIEDRLNEKFSNREPSGRCLDLSLQIPPKPLGFGSSRNGKVLYERSSLSTDSRQAPESPNIANVSSAFSWQRCVSLPVTPASKLLSPSVSTPASARMSSEQDILNKAATRAAVSRSLSVPGRNVVIVRSISLPTHKEDVPTDTSDDQIVPAPMEANDEEIDEEEAVCRICLDVCEEGNTLKMECNCKGGIRLVHEECAIKWFSTKGNRNCEVCGKEVQNLPVNFLQVESSAQRDTRQDLSQQNLHSQTIWAWPYFLVHVLISTICYFLILEQLLIPDMNAQAIIIAALFAFTFGLLSSTFAVILAIRENIWIYAALEFFLVAIIVQLFYIMLHVKAIYAILLSAVLGFGTAMSLYSLYIHYFAWRVTVAQNPSSPVVLGVLIFLLSLVAAKGGSGRIGGGGGFGRGSTRGWSYWRWWWFWPRKYSGGASSGRHFTGGDTHGRNEATPNAADAWISLSLGFISYLAFILVEIVM</sequence>
<dbReference type="EMBL" id="JAJSOW010000003">
    <property type="protein sequence ID" value="KAI9195850.1"/>
    <property type="molecule type" value="Genomic_DNA"/>
</dbReference>
<comment type="caution">
    <text evidence="6">The sequence shown here is derived from an EMBL/GenBank/DDBJ whole genome shotgun (WGS) entry which is preliminary data.</text>
</comment>
<protein>
    <recommendedName>
        <fullName evidence="5">RING-CH-type domain-containing protein</fullName>
    </recommendedName>
</protein>
<feature type="transmembrane region" description="Helical" evidence="4">
    <location>
        <begin position="474"/>
        <end position="494"/>
    </location>
</feature>
<keyword evidence="7" id="KW-1185">Reference proteome</keyword>